<evidence type="ECO:0000259" key="10">
    <source>
        <dbReference type="Pfam" id="PF00082"/>
    </source>
</evidence>
<dbReference type="InterPro" id="IPR010259">
    <property type="entry name" value="S8pro/Inhibitor_I9"/>
</dbReference>
<dbReference type="CDD" id="cd04852">
    <property type="entry name" value="Peptidases_S8_3"/>
    <property type="match status" value="1"/>
</dbReference>
<dbReference type="Pfam" id="PF02225">
    <property type="entry name" value="PA"/>
    <property type="match status" value="1"/>
</dbReference>
<evidence type="ECO:0000259" key="12">
    <source>
        <dbReference type="Pfam" id="PF05922"/>
    </source>
</evidence>
<evidence type="ECO:0000256" key="1">
    <source>
        <dbReference type="ARBA" id="ARBA00004613"/>
    </source>
</evidence>
<keyword evidence="3 9" id="KW-0645">Protease</keyword>
<feature type="domain" description="Inhibitor I9" evidence="12">
    <location>
        <begin position="52"/>
        <end position="131"/>
    </location>
</feature>
<name>A0AAV9AWK1_ACOGR</name>
<evidence type="ECO:0000256" key="5">
    <source>
        <dbReference type="ARBA" id="ARBA00022801"/>
    </source>
</evidence>
<comment type="caution">
    <text evidence="14">The sequence shown here is derived from an EMBL/GenBank/DDBJ whole genome shotgun (WGS) entry which is preliminary data.</text>
</comment>
<dbReference type="SUPFAM" id="SSF52743">
    <property type="entry name" value="Subtilisin-like"/>
    <property type="match status" value="1"/>
</dbReference>
<feature type="active site" description="Charge relay system" evidence="8 9">
    <location>
        <position position="560"/>
    </location>
</feature>
<feature type="active site" description="Charge relay system" evidence="8 9">
    <location>
        <position position="232"/>
    </location>
</feature>
<evidence type="ECO:0000256" key="7">
    <source>
        <dbReference type="ARBA" id="ARBA00023180"/>
    </source>
</evidence>
<feature type="domain" description="PA" evidence="11">
    <location>
        <begin position="389"/>
        <end position="474"/>
    </location>
</feature>
<dbReference type="Gene3D" id="3.50.30.30">
    <property type="match status" value="1"/>
</dbReference>
<dbReference type="InterPro" id="IPR034197">
    <property type="entry name" value="Peptidases_S8_3"/>
</dbReference>
<dbReference type="InterPro" id="IPR045051">
    <property type="entry name" value="SBT"/>
</dbReference>
<dbReference type="AlphaFoldDB" id="A0AAV9AWK1"/>
<dbReference type="Gene3D" id="3.40.50.200">
    <property type="entry name" value="Peptidase S8/S53 domain"/>
    <property type="match status" value="1"/>
</dbReference>
<dbReference type="InterPro" id="IPR041469">
    <property type="entry name" value="Subtilisin-like_FN3"/>
</dbReference>
<feature type="domain" description="Peptidase S8/S53" evidence="10">
    <location>
        <begin position="154"/>
        <end position="604"/>
    </location>
</feature>
<evidence type="ECO:0000256" key="9">
    <source>
        <dbReference type="PROSITE-ProRule" id="PRU01240"/>
    </source>
</evidence>
<feature type="active site" description="Charge relay system" evidence="8 9">
    <location>
        <position position="163"/>
    </location>
</feature>
<evidence type="ECO:0000313" key="15">
    <source>
        <dbReference type="Proteomes" id="UP001179952"/>
    </source>
</evidence>
<dbReference type="InterPro" id="IPR003137">
    <property type="entry name" value="PA_domain"/>
</dbReference>
<dbReference type="FunFam" id="3.40.50.200:FF:000006">
    <property type="entry name" value="Subtilisin-like protease SBT1.5"/>
    <property type="match status" value="1"/>
</dbReference>
<dbReference type="Pfam" id="PF17766">
    <property type="entry name" value="fn3_6"/>
    <property type="match status" value="1"/>
</dbReference>
<evidence type="ECO:0000259" key="11">
    <source>
        <dbReference type="Pfam" id="PF02225"/>
    </source>
</evidence>
<comment type="subcellular location">
    <subcellularLocation>
        <location evidence="1">Secreted</location>
    </subcellularLocation>
</comment>
<dbReference type="InterPro" id="IPR015500">
    <property type="entry name" value="Peptidase_S8_subtilisin-rel"/>
</dbReference>
<dbReference type="Pfam" id="PF05922">
    <property type="entry name" value="Inhibitor_I9"/>
    <property type="match status" value="1"/>
</dbReference>
<protein>
    <submittedName>
        <fullName evidence="14">Subtilisin-like protease SDD1</fullName>
    </submittedName>
</protein>
<proteinExistence type="inferred from homology"/>
<keyword evidence="5 9" id="KW-0378">Hydrolase</keyword>
<dbReference type="InterPro" id="IPR037045">
    <property type="entry name" value="S8pro/Inhibitor_I9_sf"/>
</dbReference>
<dbReference type="Pfam" id="PF00082">
    <property type="entry name" value="Peptidase_S8"/>
    <property type="match status" value="1"/>
</dbReference>
<dbReference type="Proteomes" id="UP001179952">
    <property type="component" value="Unassembled WGS sequence"/>
</dbReference>
<gene>
    <name evidence="14" type="ORF">QJS04_geneDACA017099</name>
</gene>
<dbReference type="GO" id="GO:0006508">
    <property type="term" value="P:proteolysis"/>
    <property type="evidence" value="ECO:0007669"/>
    <property type="project" value="UniProtKB-KW"/>
</dbReference>
<evidence type="ECO:0000256" key="4">
    <source>
        <dbReference type="ARBA" id="ARBA00022729"/>
    </source>
</evidence>
<dbReference type="InterPro" id="IPR000209">
    <property type="entry name" value="Peptidase_S8/S53_dom"/>
</dbReference>
<dbReference type="GO" id="GO:0004252">
    <property type="term" value="F:serine-type endopeptidase activity"/>
    <property type="evidence" value="ECO:0007669"/>
    <property type="project" value="UniProtKB-UniRule"/>
</dbReference>
<evidence type="ECO:0000256" key="2">
    <source>
        <dbReference type="ARBA" id="ARBA00011073"/>
    </source>
</evidence>
<evidence type="ECO:0000256" key="6">
    <source>
        <dbReference type="ARBA" id="ARBA00022825"/>
    </source>
</evidence>
<evidence type="ECO:0000313" key="14">
    <source>
        <dbReference type="EMBL" id="KAK1268549.1"/>
    </source>
</evidence>
<organism evidence="14 15">
    <name type="scientific">Acorus gramineus</name>
    <name type="common">Dwarf sweet flag</name>
    <dbReference type="NCBI Taxonomy" id="55184"/>
    <lineage>
        <taxon>Eukaryota</taxon>
        <taxon>Viridiplantae</taxon>
        <taxon>Streptophyta</taxon>
        <taxon>Embryophyta</taxon>
        <taxon>Tracheophyta</taxon>
        <taxon>Spermatophyta</taxon>
        <taxon>Magnoliopsida</taxon>
        <taxon>Liliopsida</taxon>
        <taxon>Acoraceae</taxon>
        <taxon>Acorus</taxon>
    </lineage>
</organism>
<keyword evidence="4" id="KW-0732">Signal</keyword>
<feature type="domain" description="Subtilisin-like protease fibronectin type-III" evidence="13">
    <location>
        <begin position="675"/>
        <end position="775"/>
    </location>
</feature>
<reference evidence="14" key="1">
    <citation type="journal article" date="2023" name="Nat. Commun.">
        <title>Diploid and tetraploid genomes of Acorus and the evolution of monocots.</title>
        <authorList>
            <person name="Ma L."/>
            <person name="Liu K.W."/>
            <person name="Li Z."/>
            <person name="Hsiao Y.Y."/>
            <person name="Qi Y."/>
            <person name="Fu T."/>
            <person name="Tang G.D."/>
            <person name="Zhang D."/>
            <person name="Sun W.H."/>
            <person name="Liu D.K."/>
            <person name="Li Y."/>
            <person name="Chen G.Z."/>
            <person name="Liu X.D."/>
            <person name="Liao X.Y."/>
            <person name="Jiang Y.T."/>
            <person name="Yu X."/>
            <person name="Hao Y."/>
            <person name="Huang J."/>
            <person name="Zhao X.W."/>
            <person name="Ke S."/>
            <person name="Chen Y.Y."/>
            <person name="Wu W.L."/>
            <person name="Hsu J.L."/>
            <person name="Lin Y.F."/>
            <person name="Huang M.D."/>
            <person name="Li C.Y."/>
            <person name="Huang L."/>
            <person name="Wang Z.W."/>
            <person name="Zhao X."/>
            <person name="Zhong W.Y."/>
            <person name="Peng D.H."/>
            <person name="Ahmad S."/>
            <person name="Lan S."/>
            <person name="Zhang J.S."/>
            <person name="Tsai W.C."/>
            <person name="Van de Peer Y."/>
            <person name="Liu Z.J."/>
        </authorList>
    </citation>
    <scope>NUCLEOTIDE SEQUENCE</scope>
    <source>
        <strain evidence="14">SCP</strain>
    </source>
</reference>
<keyword evidence="6 9" id="KW-0720">Serine protease</keyword>
<evidence type="ECO:0000256" key="3">
    <source>
        <dbReference type="ARBA" id="ARBA00022670"/>
    </source>
</evidence>
<dbReference type="CDD" id="cd02120">
    <property type="entry name" value="PA_subtilisin_like"/>
    <property type="match status" value="1"/>
</dbReference>
<reference evidence="14" key="2">
    <citation type="submission" date="2023-06" db="EMBL/GenBank/DDBJ databases">
        <authorList>
            <person name="Ma L."/>
            <person name="Liu K.-W."/>
            <person name="Li Z."/>
            <person name="Hsiao Y.-Y."/>
            <person name="Qi Y."/>
            <person name="Fu T."/>
            <person name="Tang G."/>
            <person name="Zhang D."/>
            <person name="Sun W.-H."/>
            <person name="Liu D.-K."/>
            <person name="Li Y."/>
            <person name="Chen G.-Z."/>
            <person name="Liu X.-D."/>
            <person name="Liao X.-Y."/>
            <person name="Jiang Y.-T."/>
            <person name="Yu X."/>
            <person name="Hao Y."/>
            <person name="Huang J."/>
            <person name="Zhao X.-W."/>
            <person name="Ke S."/>
            <person name="Chen Y.-Y."/>
            <person name="Wu W.-L."/>
            <person name="Hsu J.-L."/>
            <person name="Lin Y.-F."/>
            <person name="Huang M.-D."/>
            <person name="Li C.-Y."/>
            <person name="Huang L."/>
            <person name="Wang Z.-W."/>
            <person name="Zhao X."/>
            <person name="Zhong W.-Y."/>
            <person name="Peng D.-H."/>
            <person name="Ahmad S."/>
            <person name="Lan S."/>
            <person name="Zhang J.-S."/>
            <person name="Tsai W.-C."/>
            <person name="Van De Peer Y."/>
            <person name="Liu Z.-J."/>
        </authorList>
    </citation>
    <scope>NUCLEOTIDE SEQUENCE</scope>
    <source>
        <strain evidence="14">SCP</strain>
        <tissue evidence="14">Leaves</tissue>
    </source>
</reference>
<dbReference type="PROSITE" id="PS51892">
    <property type="entry name" value="SUBTILASE"/>
    <property type="match status" value="1"/>
</dbReference>
<dbReference type="EMBL" id="JAUJYN010000006">
    <property type="protein sequence ID" value="KAK1268549.1"/>
    <property type="molecule type" value="Genomic_DNA"/>
</dbReference>
<dbReference type="PRINTS" id="PR00723">
    <property type="entry name" value="SUBTILISIN"/>
</dbReference>
<dbReference type="InterPro" id="IPR036852">
    <property type="entry name" value="Peptidase_S8/S53_dom_sf"/>
</dbReference>
<comment type="similarity">
    <text evidence="2 9">Belongs to the peptidase S8 family.</text>
</comment>
<keyword evidence="15" id="KW-1185">Reference proteome</keyword>
<evidence type="ECO:0000256" key="8">
    <source>
        <dbReference type="PIRSR" id="PIRSR615500-1"/>
    </source>
</evidence>
<evidence type="ECO:0000259" key="13">
    <source>
        <dbReference type="Pfam" id="PF17766"/>
    </source>
</evidence>
<sequence>MQTKECTTTTSQHLKMESKRTPFFPLLLLFFFTLSSVMARHPLKSNREPLLTYIVHVAHPNTPPTTSQARWSYHESFLPLTTSSSAEPRMLYSYETVVSGFAARLTEKELKAIEFKPGFLHAHPDRLVSLQTTHTPNFLGLDSNSGFWKASQFGRGVIIGVLDTGITPGHPSFGDQGMPAPPTKWKGRCDFSSSNCNNKLIGARTFVSGSKSMKGDAAAAAAAISPADDDGHGTHTSSTAAGSLVTGANVLGNANGSAVGMAPLAHIAMYKVCDGDDCADSDILAAMDAAVLDGVDVLSLSLGSPSAPFYADAIAIGAFAAVEKGVFVSCAAGNSGPNASTLSNEAPWILTVGAGEMDRTVRSTVVMGDGGDSVFGESLYRPRNYVPVQWPLVYPGANGDPNAVLCGNLTGIDVRGKAVLCERGGGIARIAKGETVREAGGAAMILMNQGIDGYSTLADAHVLPASHISFADGLLVKAYINSSAAPTAAISFVGTLLGTPPAPVITSFSSRGPSLASPGILKPDIIGPGVNVLAAWPFPVGPPNAQVPAGPTFNIISGTSMSTPHLSGIAALLKNSHPDWSPAAVKSAMMTSATIVDMTGGLIKDETGGAADFFAVGSGQVDPSKADEPGLVYDMGTGDYVAYLCSALGYTEAQVRAIAGRPVDCSGYAKMTELDLNYPSFTVNMRQGGVVETMRTVTNVGEAKSSYGLVVVAPFGVKVTVEPRKLEFSSVGETKSFGVRFASANATKLRGMRFSGGFIQWVSMKGVMVRSPIAVTLYP</sequence>
<dbReference type="GO" id="GO:0005576">
    <property type="term" value="C:extracellular region"/>
    <property type="evidence" value="ECO:0007669"/>
    <property type="project" value="UniProtKB-SubCell"/>
</dbReference>
<dbReference type="Gene3D" id="3.30.70.80">
    <property type="entry name" value="Peptidase S8 propeptide/proteinase inhibitor I9"/>
    <property type="match status" value="1"/>
</dbReference>
<accession>A0AAV9AWK1</accession>
<dbReference type="Gene3D" id="2.60.40.2310">
    <property type="match status" value="1"/>
</dbReference>
<keyword evidence="7" id="KW-0325">Glycoprotein</keyword>
<dbReference type="PROSITE" id="PS00136">
    <property type="entry name" value="SUBTILASE_ASP"/>
    <property type="match status" value="1"/>
</dbReference>
<dbReference type="PANTHER" id="PTHR10795">
    <property type="entry name" value="PROPROTEIN CONVERTASE SUBTILISIN/KEXIN"/>
    <property type="match status" value="1"/>
</dbReference>
<dbReference type="InterPro" id="IPR023827">
    <property type="entry name" value="Peptidase_S8_Asp-AS"/>
</dbReference>